<reference evidence="7 10" key="5">
    <citation type="submission" date="2017-05" db="EMBL/GenBank/DDBJ databases">
        <title>The Genome Sequence of Candida krusei Ckrusei653.</title>
        <authorList>
            <person name="Cuomo C."/>
            <person name="Forche A."/>
            <person name="Young S."/>
            <person name="Abouelleil A."/>
            <person name="Cao P."/>
            <person name="Chapman S."/>
            <person name="Cusick C."/>
            <person name="Shea T."/>
            <person name="Nusbaum C."/>
            <person name="Birren B."/>
        </authorList>
    </citation>
    <scope>NUCLEOTIDE SEQUENCE [LARGE SCALE GENOMIC DNA]</scope>
    <source>
        <strain evidence="7 10">Ckrusei653</strain>
    </source>
</reference>
<dbReference type="EMBL" id="MQVM01000003">
    <property type="protein sequence ID" value="ONH76655.1"/>
    <property type="molecule type" value="Genomic_DNA"/>
</dbReference>
<feature type="compositionally biased region" description="Polar residues" evidence="2">
    <location>
        <begin position="23"/>
        <end position="37"/>
    </location>
</feature>
<reference evidence="4 11" key="6">
    <citation type="submission" date="2018-06" db="EMBL/GenBank/DDBJ databases">
        <title>Population genomics shows no distinction between pathogenic Candida krusei and environmental Pichia kudriavzevii: One species, four names.</title>
        <authorList>
            <person name="Douglass A.P."/>
            <person name="Offei B."/>
            <person name="Braun-Galleani S."/>
            <person name="Coughlan A.Y."/>
            <person name="Martos A."/>
            <person name="Ortiz-Merino R.A."/>
            <person name="Byrne K.P."/>
            <person name="Wolfe K.H."/>
        </authorList>
    </citation>
    <scope>NUCLEOTIDE SEQUENCE [LARGE SCALE GENOMIC DNA]</scope>
    <source>
        <strain evidence="4 11">CBS573</strain>
    </source>
</reference>
<reference evidence="9" key="3">
    <citation type="journal article" date="2017" name="Genome Announc.">
        <title>Genome sequences of Cyberlindnera fabianii 65, Pichia kudriavzevii 129, and Saccharomyces cerevisiae 131 isolated from fermented masau fruits in Zimbabwe.</title>
        <authorList>
            <person name="van Rijswijck I.M.H."/>
            <person name="Derks M.F.L."/>
            <person name="Abee T."/>
            <person name="de Ridder D."/>
            <person name="Smid E.J."/>
        </authorList>
    </citation>
    <scope>NUCLEOTIDE SEQUENCE [LARGE SCALE GENOMIC DNA]</scope>
    <source>
        <strain evidence="9">129</strain>
    </source>
</reference>
<proteinExistence type="predicted"/>
<accession>A0A099P2M8</accession>
<keyword evidence="11" id="KW-1185">Reference proteome</keyword>
<sequence>MKFNFPESVEKELAQQAKQEQQRTNGKITFSQHTLPVQQEDKTNVTQKMTPKELEHQQRKIENISSKLYTPQSPLTPEFRSKSSEIEERLQRIKTRFDSIKKKEEARIAQIQREAWLRYSHTSKPTLQDFKRPLTSFFLFASAIYITLQFSWYALEREKYIEEMENKQDKIVNELNEALREQKQILDQYNSMGGARKWWKLW</sequence>
<dbReference type="HOGENOM" id="CLU_1354792_0_0_1"/>
<dbReference type="VEuPathDB" id="FungiDB:C5L36_0A02510"/>
<evidence type="ECO:0000313" key="8">
    <source>
        <dbReference type="Proteomes" id="UP000029867"/>
    </source>
</evidence>
<dbReference type="Proteomes" id="UP000195871">
    <property type="component" value="Unassembled WGS sequence"/>
</dbReference>
<evidence type="ECO:0000313" key="7">
    <source>
        <dbReference type="EMBL" id="OUT23141.1"/>
    </source>
</evidence>
<keyword evidence="3" id="KW-0472">Membrane</keyword>
<dbReference type="OrthoDB" id="3991135at2759"/>
<dbReference type="Proteomes" id="UP000189274">
    <property type="component" value="Unassembled WGS sequence"/>
</dbReference>
<keyword evidence="3" id="KW-1133">Transmembrane helix</keyword>
<feature type="region of interest" description="Disordered" evidence="2">
    <location>
        <begin position="1"/>
        <end position="58"/>
    </location>
</feature>
<evidence type="ECO:0000313" key="5">
    <source>
        <dbReference type="EMBL" id="KGK39195.1"/>
    </source>
</evidence>
<evidence type="ECO:0000256" key="3">
    <source>
        <dbReference type="SAM" id="Phobius"/>
    </source>
</evidence>
<evidence type="ECO:0000313" key="11">
    <source>
        <dbReference type="Proteomes" id="UP000249293"/>
    </source>
</evidence>
<dbReference type="EMBL" id="JQFK01000011">
    <property type="protein sequence ID" value="KGK39195.1"/>
    <property type="molecule type" value="Genomic_DNA"/>
</dbReference>
<evidence type="ECO:0000313" key="6">
    <source>
        <dbReference type="EMBL" id="ONH76655.1"/>
    </source>
</evidence>
<evidence type="ECO:0000256" key="2">
    <source>
        <dbReference type="SAM" id="MobiDB-lite"/>
    </source>
</evidence>
<dbReference type="EMBL" id="CP028773">
    <property type="protein sequence ID" value="AWU73648.1"/>
    <property type="molecule type" value="Genomic_DNA"/>
</dbReference>
<dbReference type="EMBL" id="NHMM01000002">
    <property type="protein sequence ID" value="OUT23141.1"/>
    <property type="molecule type" value="Genomic_DNA"/>
</dbReference>
<dbReference type="AlphaFoldDB" id="A0A099P2M8"/>
<feature type="transmembrane region" description="Helical" evidence="3">
    <location>
        <begin position="134"/>
        <end position="155"/>
    </location>
</feature>
<reference evidence="5" key="2">
    <citation type="submission" date="2014-08" db="EMBL/GenBank/DDBJ databases">
        <title>Exploiting Issatchenkia orientalis SD108 for Succinic Acid Production.</title>
        <authorList>
            <person name="Xiao H."/>
            <person name="Shao Z."/>
            <person name="Jiang Y."/>
            <person name="Dole S."/>
            <person name="Zhao H."/>
        </authorList>
    </citation>
    <scope>NUCLEOTIDE SEQUENCE [LARGE SCALE GENOMIC DNA]</scope>
    <source>
        <strain evidence="5">SD108</strain>
    </source>
</reference>
<dbReference type="Proteomes" id="UP000249293">
    <property type="component" value="Chromosome 1"/>
</dbReference>
<keyword evidence="1" id="KW-0175">Coiled coil</keyword>
<evidence type="ECO:0000313" key="4">
    <source>
        <dbReference type="EMBL" id="AWU73648.1"/>
    </source>
</evidence>
<reference evidence="8" key="1">
    <citation type="journal article" date="2014" name="Microb. Cell Fact.">
        <title>Exploiting Issatchenkia orientalis SD108 for succinic acid production.</title>
        <authorList>
            <person name="Xiao H."/>
            <person name="Shao Z."/>
            <person name="Jiang Y."/>
            <person name="Dole S."/>
            <person name="Zhao H."/>
        </authorList>
    </citation>
    <scope>NUCLEOTIDE SEQUENCE [LARGE SCALE GENOMIC DNA]</scope>
    <source>
        <strain evidence="8">SD108</strain>
    </source>
</reference>
<evidence type="ECO:0000313" key="9">
    <source>
        <dbReference type="Proteomes" id="UP000189274"/>
    </source>
</evidence>
<organism evidence="5 8">
    <name type="scientific">Pichia kudriavzevii</name>
    <name type="common">Yeast</name>
    <name type="synonym">Issatchenkia orientalis</name>
    <dbReference type="NCBI Taxonomy" id="4909"/>
    <lineage>
        <taxon>Eukaryota</taxon>
        <taxon>Fungi</taxon>
        <taxon>Dikarya</taxon>
        <taxon>Ascomycota</taxon>
        <taxon>Saccharomycotina</taxon>
        <taxon>Pichiomycetes</taxon>
        <taxon>Pichiales</taxon>
        <taxon>Pichiaceae</taxon>
        <taxon>Pichia</taxon>
    </lineage>
</organism>
<evidence type="ECO:0000256" key="1">
    <source>
        <dbReference type="SAM" id="Coils"/>
    </source>
</evidence>
<protein>
    <submittedName>
        <fullName evidence="6">Inner membrane assembly complex subunit 17</fullName>
    </submittedName>
</protein>
<evidence type="ECO:0000313" key="10">
    <source>
        <dbReference type="Proteomes" id="UP000195871"/>
    </source>
</evidence>
<gene>
    <name evidence="6" type="ORF">BOH78_0709</name>
    <name evidence="4" type="ORF">C5L36_0A02510</name>
    <name evidence="7" type="ORF">CAS74_001452</name>
    <name evidence="5" type="ORF">JL09_g1621</name>
</gene>
<reference evidence="6" key="4">
    <citation type="submission" date="2017-01" db="EMBL/GenBank/DDBJ databases">
        <authorList>
            <person name="Mah S.A."/>
            <person name="Swanson W.J."/>
            <person name="Moy G.W."/>
            <person name="Vacquier V.D."/>
        </authorList>
    </citation>
    <scope>NUCLEOTIDE SEQUENCE [LARGE SCALE GENOMIC DNA]</scope>
    <source>
        <strain evidence="6">129</strain>
    </source>
</reference>
<dbReference type="Proteomes" id="UP000029867">
    <property type="component" value="Unassembled WGS sequence"/>
</dbReference>
<name>A0A099P2M8_PICKU</name>
<keyword evidence="3" id="KW-0812">Transmembrane</keyword>
<feature type="coiled-coil region" evidence="1">
    <location>
        <begin position="157"/>
        <end position="192"/>
    </location>
</feature>